<accession>A0A9Q1JYK7</accession>
<feature type="compositionally biased region" description="Low complexity" evidence="1">
    <location>
        <begin position="173"/>
        <end position="182"/>
    </location>
</feature>
<name>A0A9Q1JYK7_9CARY</name>
<evidence type="ECO:0000313" key="2">
    <source>
        <dbReference type="EMBL" id="KAJ8433811.1"/>
    </source>
</evidence>
<keyword evidence="3" id="KW-1185">Reference proteome</keyword>
<evidence type="ECO:0000313" key="3">
    <source>
        <dbReference type="Proteomes" id="UP001153076"/>
    </source>
</evidence>
<reference evidence="2" key="1">
    <citation type="submission" date="2022-04" db="EMBL/GenBank/DDBJ databases">
        <title>Carnegiea gigantea Genome sequencing and assembly v2.</title>
        <authorList>
            <person name="Copetti D."/>
            <person name="Sanderson M.J."/>
            <person name="Burquez A."/>
            <person name="Wojciechowski M.F."/>
        </authorList>
    </citation>
    <scope>NUCLEOTIDE SEQUENCE</scope>
    <source>
        <strain evidence="2">SGP5-SGP5p</strain>
        <tissue evidence="2">Aerial part</tissue>
    </source>
</reference>
<dbReference type="AlphaFoldDB" id="A0A9Q1JYK7"/>
<proteinExistence type="predicted"/>
<feature type="region of interest" description="Disordered" evidence="1">
    <location>
        <begin position="148"/>
        <end position="182"/>
    </location>
</feature>
<dbReference type="Proteomes" id="UP001153076">
    <property type="component" value="Unassembled WGS sequence"/>
</dbReference>
<dbReference type="EMBL" id="JAKOGI010000516">
    <property type="protein sequence ID" value="KAJ8433811.1"/>
    <property type="molecule type" value="Genomic_DNA"/>
</dbReference>
<gene>
    <name evidence="2" type="ORF">Cgig2_017881</name>
</gene>
<feature type="compositionally biased region" description="Pro residues" evidence="1">
    <location>
        <begin position="162"/>
        <end position="172"/>
    </location>
</feature>
<organism evidence="2 3">
    <name type="scientific">Carnegiea gigantea</name>
    <dbReference type="NCBI Taxonomy" id="171969"/>
    <lineage>
        <taxon>Eukaryota</taxon>
        <taxon>Viridiplantae</taxon>
        <taxon>Streptophyta</taxon>
        <taxon>Embryophyta</taxon>
        <taxon>Tracheophyta</taxon>
        <taxon>Spermatophyta</taxon>
        <taxon>Magnoliopsida</taxon>
        <taxon>eudicotyledons</taxon>
        <taxon>Gunneridae</taxon>
        <taxon>Pentapetalae</taxon>
        <taxon>Caryophyllales</taxon>
        <taxon>Cactineae</taxon>
        <taxon>Cactaceae</taxon>
        <taxon>Cactoideae</taxon>
        <taxon>Echinocereeae</taxon>
        <taxon>Carnegiea</taxon>
    </lineage>
</organism>
<evidence type="ECO:0000256" key="1">
    <source>
        <dbReference type="SAM" id="MobiDB-lite"/>
    </source>
</evidence>
<comment type="caution">
    <text evidence="2">The sequence shown here is derived from an EMBL/GenBank/DDBJ whole genome shotgun (WGS) entry which is preliminary data.</text>
</comment>
<protein>
    <submittedName>
        <fullName evidence="2">Uncharacterized protein</fullName>
    </submittedName>
</protein>
<feature type="region of interest" description="Disordered" evidence="1">
    <location>
        <begin position="204"/>
        <end position="225"/>
    </location>
</feature>
<sequence>MHNLEARLRECNAGSIYAHHDKSAIYPAEHRKAAGANVLEKIGACGEPIQHELEGDMGSEGREAHDDPSKVIPMDELYMSNHESVNEVVRDWTNLILNESPFGDDDVASRTIRCTWECIVVGEGKQTSAATPIGVYKLQSDMMDLLIPSPVTGDTHSHHQPPLSPRTHPPQPTTRTPFTTDLPNAAPVFSASWSPAVIARLKPPSPCIPPDHHRQRLPSQPPGSPQCSTWVLYRSNLGAVDLDEMI</sequence>